<dbReference type="InterPro" id="IPR036412">
    <property type="entry name" value="HAD-like_sf"/>
</dbReference>
<dbReference type="STRING" id="2070753.A0A3A2ZKJ5"/>
<name>A0A3A2ZKJ5_9EURO</name>
<dbReference type="AlphaFoldDB" id="A0A3A2ZKJ5"/>
<gene>
    <name evidence="1" type="ORF">PHISCL_07775</name>
</gene>
<organism evidence="1 2">
    <name type="scientific">Aspergillus sclerotialis</name>
    <dbReference type="NCBI Taxonomy" id="2070753"/>
    <lineage>
        <taxon>Eukaryota</taxon>
        <taxon>Fungi</taxon>
        <taxon>Dikarya</taxon>
        <taxon>Ascomycota</taxon>
        <taxon>Pezizomycotina</taxon>
        <taxon>Eurotiomycetes</taxon>
        <taxon>Eurotiomycetidae</taxon>
        <taxon>Eurotiales</taxon>
        <taxon>Aspergillaceae</taxon>
        <taxon>Aspergillus</taxon>
        <taxon>Aspergillus subgen. Polypaecilum</taxon>
    </lineage>
</organism>
<dbReference type="PANTHER" id="PTHR43885">
    <property type="entry name" value="HALOACID DEHALOGENASE-LIKE HYDROLASE"/>
    <property type="match status" value="1"/>
</dbReference>
<dbReference type="GO" id="GO:0016787">
    <property type="term" value="F:hydrolase activity"/>
    <property type="evidence" value="ECO:0007669"/>
    <property type="project" value="UniProtKB-KW"/>
</dbReference>
<dbReference type="Pfam" id="PF13242">
    <property type="entry name" value="Hydrolase_like"/>
    <property type="match status" value="1"/>
</dbReference>
<reference evidence="2" key="1">
    <citation type="submission" date="2017-02" db="EMBL/GenBank/DDBJ databases">
        <authorList>
            <person name="Tafer H."/>
            <person name="Lopandic K."/>
        </authorList>
    </citation>
    <scope>NUCLEOTIDE SEQUENCE [LARGE SCALE GENOMIC DNA]</scope>
    <source>
        <strain evidence="2">CBS 366.77</strain>
    </source>
</reference>
<dbReference type="Gene3D" id="3.40.50.1000">
    <property type="entry name" value="HAD superfamily/HAD-like"/>
    <property type="match status" value="1"/>
</dbReference>
<accession>A0A3A2ZKJ5</accession>
<dbReference type="InterPro" id="IPR023214">
    <property type="entry name" value="HAD_sf"/>
</dbReference>
<sequence length="85" mass="9354">MPKPDPAGILHIAQEWGLDDRGDSLIMVGDSIDDMTAGHMAGAVTVLLLNERNRHLMDHAHTDICIERLDELIGILDEGVRISEL</sequence>
<evidence type="ECO:0000313" key="1">
    <source>
        <dbReference type="EMBL" id="RJE19884.1"/>
    </source>
</evidence>
<dbReference type="SUPFAM" id="SSF56784">
    <property type="entry name" value="HAD-like"/>
    <property type="match status" value="1"/>
</dbReference>
<proteinExistence type="predicted"/>
<dbReference type="Proteomes" id="UP000266188">
    <property type="component" value="Unassembled WGS sequence"/>
</dbReference>
<keyword evidence="1" id="KW-0378">Hydrolase</keyword>
<keyword evidence="2" id="KW-1185">Reference proteome</keyword>
<comment type="caution">
    <text evidence="1">The sequence shown here is derived from an EMBL/GenBank/DDBJ whole genome shotgun (WGS) entry which is preliminary data.</text>
</comment>
<evidence type="ECO:0000313" key="2">
    <source>
        <dbReference type="Proteomes" id="UP000266188"/>
    </source>
</evidence>
<protein>
    <submittedName>
        <fullName evidence="1">HAD superfamily hydrolase</fullName>
    </submittedName>
</protein>
<dbReference type="PANTHER" id="PTHR43885:SF1">
    <property type="entry name" value="SUPERFAMILY HYDROLASE, PUTATIVE (AFU_ORTHOLOGUE AFUA_4G13290)-RELATED"/>
    <property type="match status" value="1"/>
</dbReference>
<dbReference type="OrthoDB" id="426235at2759"/>
<dbReference type="EMBL" id="MVGC01000360">
    <property type="protein sequence ID" value="RJE19884.1"/>
    <property type="molecule type" value="Genomic_DNA"/>
</dbReference>